<accession>A0A182EAV3</accession>
<evidence type="ECO:0000313" key="4">
    <source>
        <dbReference type="WBParaSite" id="nOo.2.0.1.t05182-RA"/>
    </source>
</evidence>
<dbReference type="STRING" id="42157.A0A182EAV3"/>
<gene>
    <name evidence="2" type="ORF">NOO_LOCUS5182</name>
</gene>
<name>A0A182EAV3_ONCOC</name>
<feature type="compositionally biased region" description="Polar residues" evidence="1">
    <location>
        <begin position="60"/>
        <end position="76"/>
    </location>
</feature>
<dbReference type="EMBL" id="UYRW01001319">
    <property type="protein sequence ID" value="VDK76334.1"/>
    <property type="molecule type" value="Genomic_DNA"/>
</dbReference>
<organism evidence="4">
    <name type="scientific">Onchocerca ochengi</name>
    <name type="common">Filarial nematode worm</name>
    <dbReference type="NCBI Taxonomy" id="42157"/>
    <lineage>
        <taxon>Eukaryota</taxon>
        <taxon>Metazoa</taxon>
        <taxon>Ecdysozoa</taxon>
        <taxon>Nematoda</taxon>
        <taxon>Chromadorea</taxon>
        <taxon>Rhabditida</taxon>
        <taxon>Spirurina</taxon>
        <taxon>Spiruromorpha</taxon>
        <taxon>Filarioidea</taxon>
        <taxon>Onchocercidae</taxon>
        <taxon>Onchocerca</taxon>
    </lineage>
</organism>
<evidence type="ECO:0000313" key="2">
    <source>
        <dbReference type="EMBL" id="VDK76334.1"/>
    </source>
</evidence>
<evidence type="ECO:0000313" key="3">
    <source>
        <dbReference type="Proteomes" id="UP000271087"/>
    </source>
</evidence>
<dbReference type="AlphaFoldDB" id="A0A182EAV3"/>
<feature type="compositionally biased region" description="Basic and acidic residues" evidence="1">
    <location>
        <begin position="7"/>
        <end position="25"/>
    </location>
</feature>
<reference evidence="2 3" key="2">
    <citation type="submission" date="2018-08" db="EMBL/GenBank/DDBJ databases">
        <authorList>
            <person name="Laetsch R D."/>
            <person name="Stevens L."/>
            <person name="Kumar S."/>
            <person name="Blaxter L. M."/>
        </authorList>
    </citation>
    <scope>NUCLEOTIDE SEQUENCE [LARGE SCALE GENOMIC DNA]</scope>
</reference>
<protein>
    <submittedName>
        <fullName evidence="2 4">Uncharacterized protein</fullName>
    </submittedName>
</protein>
<sequence>MISTKTMIKDEFTKTNGLDYEKDCDVDLENDDGSSIGGTNEAKDESESTNDIGEEENDEGSASTSGNNLFHSQLLPTQRHKPNREAKILETSIANLKKKLQTQ</sequence>
<reference evidence="4" key="1">
    <citation type="submission" date="2016-06" db="UniProtKB">
        <authorList>
            <consortium name="WormBaseParasite"/>
        </authorList>
    </citation>
    <scope>IDENTIFICATION</scope>
</reference>
<feature type="region of interest" description="Disordered" evidence="1">
    <location>
        <begin position="1"/>
        <end position="85"/>
    </location>
</feature>
<dbReference type="WBParaSite" id="nOo.2.0.1.t05182-RA">
    <property type="protein sequence ID" value="nOo.2.0.1.t05182-RA"/>
    <property type="gene ID" value="nOo.2.0.1.g05182"/>
</dbReference>
<proteinExistence type="predicted"/>
<keyword evidence="3" id="KW-1185">Reference proteome</keyword>
<evidence type="ECO:0000256" key="1">
    <source>
        <dbReference type="SAM" id="MobiDB-lite"/>
    </source>
</evidence>
<dbReference type="Proteomes" id="UP000271087">
    <property type="component" value="Unassembled WGS sequence"/>
</dbReference>